<gene>
    <name evidence="1" type="ORF">QQZ08_005225</name>
</gene>
<dbReference type="EMBL" id="JAZAVK010000043">
    <property type="protein sequence ID" value="KAK7428328.1"/>
    <property type="molecule type" value="Genomic_DNA"/>
</dbReference>
<comment type="caution">
    <text evidence="1">The sequence shown here is derived from an EMBL/GenBank/DDBJ whole genome shotgun (WGS) entry which is preliminary data.</text>
</comment>
<dbReference type="PANTHER" id="PTHR11803">
    <property type="entry name" value="2-IMINOBUTANOATE/2-IMINOPROPANOATE DEAMINASE RIDA"/>
    <property type="match status" value="1"/>
</dbReference>
<dbReference type="CDD" id="cd06152">
    <property type="entry name" value="YjgF_YER057c_UK114_like_4"/>
    <property type="match status" value="1"/>
</dbReference>
<dbReference type="InterPro" id="IPR006175">
    <property type="entry name" value="YjgF/YER057c/UK114"/>
</dbReference>
<organism evidence="1 2">
    <name type="scientific">Neonectria magnoliae</name>
    <dbReference type="NCBI Taxonomy" id="2732573"/>
    <lineage>
        <taxon>Eukaryota</taxon>
        <taxon>Fungi</taxon>
        <taxon>Dikarya</taxon>
        <taxon>Ascomycota</taxon>
        <taxon>Pezizomycotina</taxon>
        <taxon>Sordariomycetes</taxon>
        <taxon>Hypocreomycetidae</taxon>
        <taxon>Hypocreales</taxon>
        <taxon>Nectriaceae</taxon>
        <taxon>Neonectria</taxon>
    </lineage>
</organism>
<evidence type="ECO:0000313" key="2">
    <source>
        <dbReference type="Proteomes" id="UP001498421"/>
    </source>
</evidence>
<protein>
    <submittedName>
        <fullName evidence="1">Uncharacterized protein</fullName>
    </submittedName>
</protein>
<dbReference type="SUPFAM" id="SSF55298">
    <property type="entry name" value="YjgF-like"/>
    <property type="match status" value="1"/>
</dbReference>
<name>A0ABR1I5Z7_9HYPO</name>
<evidence type="ECO:0000313" key="1">
    <source>
        <dbReference type="EMBL" id="KAK7428328.1"/>
    </source>
</evidence>
<dbReference type="Gene3D" id="3.30.1330.40">
    <property type="entry name" value="RutC-like"/>
    <property type="match status" value="1"/>
</dbReference>
<keyword evidence="2" id="KW-1185">Reference proteome</keyword>
<sequence>MSHLKYHNYAGVGEWASENLGYSQAVRVGDRIECSGQGGWKSPENGKVDLAAAFPKAIKDEIDQAFRNVDVALKTAGGKGWPQVFRVNSYHTDLTHEVTGLMVENFKKWMPDHQPIWTQIGVAKLGADDMHVEIEVSAHDPEGAVKGGK</sequence>
<dbReference type="Proteomes" id="UP001498421">
    <property type="component" value="Unassembled WGS sequence"/>
</dbReference>
<dbReference type="Pfam" id="PF01042">
    <property type="entry name" value="Ribonuc_L-PSP"/>
    <property type="match status" value="1"/>
</dbReference>
<dbReference type="PANTHER" id="PTHR11803:SF39">
    <property type="entry name" value="2-IMINOBUTANOATE_2-IMINOPROPANOATE DEAMINASE"/>
    <property type="match status" value="1"/>
</dbReference>
<reference evidence="1 2" key="1">
    <citation type="journal article" date="2025" name="Microbiol. Resour. Announc.">
        <title>Draft genome sequences for Neonectria magnoliae and Neonectria punicea, canker pathogens of Liriodendron tulipifera and Acer saccharum in West Virginia.</title>
        <authorList>
            <person name="Petronek H.M."/>
            <person name="Kasson M.T."/>
            <person name="Metheny A.M."/>
            <person name="Stauder C.M."/>
            <person name="Lovett B."/>
            <person name="Lynch S.C."/>
            <person name="Garnas J.R."/>
            <person name="Kasson L.R."/>
            <person name="Stajich J.E."/>
        </authorList>
    </citation>
    <scope>NUCLEOTIDE SEQUENCE [LARGE SCALE GENOMIC DNA]</scope>
    <source>
        <strain evidence="1 2">NRRL 64651</strain>
    </source>
</reference>
<proteinExistence type="predicted"/>
<dbReference type="InterPro" id="IPR035959">
    <property type="entry name" value="RutC-like_sf"/>
</dbReference>
<accession>A0ABR1I5Z7</accession>